<dbReference type="InParanoid" id="T0RES2"/>
<gene>
    <name evidence="1" type="ORF">SDRG_14082</name>
</gene>
<organism evidence="1 2">
    <name type="scientific">Saprolegnia diclina (strain VS20)</name>
    <dbReference type="NCBI Taxonomy" id="1156394"/>
    <lineage>
        <taxon>Eukaryota</taxon>
        <taxon>Sar</taxon>
        <taxon>Stramenopiles</taxon>
        <taxon>Oomycota</taxon>
        <taxon>Saprolegniomycetes</taxon>
        <taxon>Saprolegniales</taxon>
        <taxon>Saprolegniaceae</taxon>
        <taxon>Saprolegnia</taxon>
    </lineage>
</organism>
<name>T0RES2_SAPDV</name>
<proteinExistence type="predicted"/>
<dbReference type="OrthoDB" id="124895at2759"/>
<evidence type="ECO:0000313" key="2">
    <source>
        <dbReference type="Proteomes" id="UP000030762"/>
    </source>
</evidence>
<keyword evidence="2" id="KW-1185">Reference proteome</keyword>
<evidence type="ECO:0000313" key="1">
    <source>
        <dbReference type="EMBL" id="EQC28122.1"/>
    </source>
</evidence>
<accession>T0RES2</accession>
<dbReference type="VEuPathDB" id="FungiDB:SDRG_14082"/>
<sequence length="296" mass="32521">MPNIVQKPAHLYCEYNHVEFPSTKEGPHRATLKTNAAQTCAAIWLESKKTKLQWECVIEDLAKLLTTDFALPSAVILCAIKDGLAAIDGPNAPEASDEISSSTVDLVLEKDALALGLCIHLSPVWTVKYRFEMAPIEVKLIDILEARIRDLEDATTRPHITFCTLTTTTPTGDAKDYLCEWTAPLPHEAAALVRIEDDDKGRIVVLQPGLYHIYCTFKSLTTVTGEVTLFVDDTDVGTAPYKCYVPNEDEASRYYHADVSHISQLTAGAYIELDAGSNDVAIPGSMTIRKLQQGAL</sequence>
<dbReference type="AlphaFoldDB" id="T0RES2"/>
<reference evidence="1 2" key="1">
    <citation type="submission" date="2012-04" db="EMBL/GenBank/DDBJ databases">
        <title>The Genome Sequence of Saprolegnia declina VS20.</title>
        <authorList>
            <consortium name="The Broad Institute Genome Sequencing Platform"/>
            <person name="Russ C."/>
            <person name="Nusbaum C."/>
            <person name="Tyler B."/>
            <person name="van West P."/>
            <person name="Dieguez-Uribeondo J."/>
            <person name="de Bruijn I."/>
            <person name="Tripathy S."/>
            <person name="Jiang R."/>
            <person name="Young S.K."/>
            <person name="Zeng Q."/>
            <person name="Gargeya S."/>
            <person name="Fitzgerald M."/>
            <person name="Haas B."/>
            <person name="Abouelleil A."/>
            <person name="Alvarado L."/>
            <person name="Arachchi H.M."/>
            <person name="Berlin A."/>
            <person name="Chapman S.B."/>
            <person name="Goldberg J."/>
            <person name="Griggs A."/>
            <person name="Gujja S."/>
            <person name="Hansen M."/>
            <person name="Howarth C."/>
            <person name="Imamovic A."/>
            <person name="Larimer J."/>
            <person name="McCowen C."/>
            <person name="Montmayeur A."/>
            <person name="Murphy C."/>
            <person name="Neiman D."/>
            <person name="Pearson M."/>
            <person name="Priest M."/>
            <person name="Roberts A."/>
            <person name="Saif S."/>
            <person name="Shea T."/>
            <person name="Sisk P."/>
            <person name="Sykes S."/>
            <person name="Wortman J."/>
            <person name="Nusbaum C."/>
            <person name="Birren B."/>
        </authorList>
    </citation>
    <scope>NUCLEOTIDE SEQUENCE [LARGE SCALE GENOMIC DNA]</scope>
    <source>
        <strain evidence="1 2">VS20</strain>
    </source>
</reference>
<dbReference type="OMA" id="GSMTIRK"/>
<dbReference type="Proteomes" id="UP000030762">
    <property type="component" value="Unassembled WGS sequence"/>
</dbReference>
<dbReference type="EMBL" id="JH767198">
    <property type="protein sequence ID" value="EQC28122.1"/>
    <property type="molecule type" value="Genomic_DNA"/>
</dbReference>
<dbReference type="RefSeq" id="XP_008618408.1">
    <property type="nucleotide sequence ID" value="XM_008620186.1"/>
</dbReference>
<protein>
    <submittedName>
        <fullName evidence="1">Uncharacterized protein</fullName>
    </submittedName>
</protein>
<dbReference type="GeneID" id="19954809"/>